<evidence type="ECO:0000256" key="4">
    <source>
        <dbReference type="ARBA" id="ARBA00022536"/>
    </source>
</evidence>
<dbReference type="SUPFAM" id="SSF57567">
    <property type="entry name" value="Serine protease inhibitors"/>
    <property type="match status" value="1"/>
</dbReference>
<protein>
    <submittedName>
        <fullName evidence="18">Matrilin-2-like</fullName>
    </submittedName>
</protein>
<dbReference type="SMART" id="SM00130">
    <property type="entry name" value="KR"/>
    <property type="match status" value="1"/>
</dbReference>
<dbReference type="InterPro" id="IPR014853">
    <property type="entry name" value="VWF/SSPO/ZAN-like_Cys-rich_dom"/>
</dbReference>
<evidence type="ECO:0000256" key="11">
    <source>
        <dbReference type="PROSITE-ProRule" id="PRU00076"/>
    </source>
</evidence>
<dbReference type="SUPFAM" id="SSF57196">
    <property type="entry name" value="EGF/Laminin"/>
    <property type="match status" value="2"/>
</dbReference>
<dbReference type="PROSITE" id="PS51233">
    <property type="entry name" value="VWFD"/>
    <property type="match status" value="2"/>
</dbReference>
<comment type="subcellular location">
    <subcellularLocation>
        <location evidence="1">Membrane</location>
    </subcellularLocation>
    <subcellularLocation>
        <location evidence="2">Secreted</location>
    </subcellularLocation>
</comment>
<dbReference type="InterPro" id="IPR052749">
    <property type="entry name" value="Alpha-tectorin"/>
</dbReference>
<evidence type="ECO:0000256" key="8">
    <source>
        <dbReference type="ARBA" id="ARBA00023136"/>
    </source>
</evidence>
<dbReference type="GO" id="GO:0016020">
    <property type="term" value="C:membrane"/>
    <property type="evidence" value="ECO:0007669"/>
    <property type="project" value="UniProtKB-SubCell"/>
</dbReference>
<dbReference type="CDD" id="cd00108">
    <property type="entry name" value="KR"/>
    <property type="match status" value="1"/>
</dbReference>
<feature type="disulfide bond" evidence="11">
    <location>
        <begin position="222"/>
        <end position="231"/>
    </location>
</feature>
<evidence type="ECO:0000259" key="15">
    <source>
        <dbReference type="PROSITE" id="PS50234"/>
    </source>
</evidence>
<dbReference type="InterPro" id="IPR038178">
    <property type="entry name" value="Kringle_sf"/>
</dbReference>
<evidence type="ECO:0000256" key="2">
    <source>
        <dbReference type="ARBA" id="ARBA00004613"/>
    </source>
</evidence>
<evidence type="ECO:0000256" key="5">
    <source>
        <dbReference type="ARBA" id="ARBA00022572"/>
    </source>
</evidence>
<evidence type="ECO:0000256" key="3">
    <source>
        <dbReference type="ARBA" id="ARBA00022525"/>
    </source>
</evidence>
<evidence type="ECO:0000256" key="12">
    <source>
        <dbReference type="PROSITE-ProRule" id="PRU00121"/>
    </source>
</evidence>
<proteinExistence type="predicted"/>
<evidence type="ECO:0000256" key="1">
    <source>
        <dbReference type="ARBA" id="ARBA00004370"/>
    </source>
</evidence>
<dbReference type="OrthoDB" id="6132182at2759"/>
<comment type="caution">
    <text evidence="11">Lacks conserved residue(s) required for the propagation of feature annotation.</text>
</comment>
<feature type="domain" description="VWFA" evidence="15">
    <location>
        <begin position="766"/>
        <end position="939"/>
    </location>
</feature>
<dbReference type="SMART" id="SM00181">
    <property type="entry name" value="EGF"/>
    <property type="match status" value="4"/>
</dbReference>
<dbReference type="InterPro" id="IPR001846">
    <property type="entry name" value="VWF_type-D"/>
</dbReference>
<dbReference type="PROSITE" id="PS50026">
    <property type="entry name" value="EGF_3"/>
    <property type="match status" value="3"/>
</dbReference>
<dbReference type="PRINTS" id="PR00018">
    <property type="entry name" value="KRINGLE"/>
</dbReference>
<keyword evidence="8" id="KW-0472">Membrane</keyword>
<keyword evidence="5 12" id="KW-0420">Kringle</keyword>
<dbReference type="PROSITE" id="PS00021">
    <property type="entry name" value="KRINGLE_1"/>
    <property type="match status" value="1"/>
</dbReference>
<evidence type="ECO:0000256" key="6">
    <source>
        <dbReference type="ARBA" id="ARBA00022729"/>
    </source>
</evidence>
<feature type="domain" description="VWFD" evidence="16">
    <location>
        <begin position="242"/>
        <end position="420"/>
    </location>
</feature>
<evidence type="ECO:0000313" key="18">
    <source>
        <dbReference type="RefSeq" id="XP_019624292.1"/>
    </source>
</evidence>
<dbReference type="Pfam" id="PF01826">
    <property type="entry name" value="TIL"/>
    <property type="match status" value="1"/>
</dbReference>
<dbReference type="Pfam" id="PF00092">
    <property type="entry name" value="VWA"/>
    <property type="match status" value="2"/>
</dbReference>
<feature type="domain" description="EGF-like" evidence="13">
    <location>
        <begin position="717"/>
        <end position="753"/>
    </location>
</feature>
<dbReference type="PROSITE" id="PS50070">
    <property type="entry name" value="KRINGLE_2"/>
    <property type="match status" value="1"/>
</dbReference>
<evidence type="ECO:0000256" key="7">
    <source>
        <dbReference type="ARBA" id="ARBA00022737"/>
    </source>
</evidence>
<dbReference type="InterPro" id="IPR036084">
    <property type="entry name" value="Ser_inhib-like_sf"/>
</dbReference>
<keyword evidence="7" id="KW-0677">Repeat</keyword>
<dbReference type="InterPro" id="IPR002919">
    <property type="entry name" value="TIL_dom"/>
</dbReference>
<keyword evidence="9 11" id="KW-1015">Disulfide bond</keyword>
<dbReference type="FunFam" id="2.10.25.10:FF:000012">
    <property type="entry name" value="Delta-like protein"/>
    <property type="match status" value="1"/>
</dbReference>
<dbReference type="SMART" id="SM00832">
    <property type="entry name" value="C8"/>
    <property type="match status" value="1"/>
</dbReference>
<dbReference type="FunFam" id="2.10.25.10:FF:000066">
    <property type="entry name" value="FAT atypical cadherin 4"/>
    <property type="match status" value="1"/>
</dbReference>
<dbReference type="SMART" id="SM00327">
    <property type="entry name" value="VWA"/>
    <property type="match status" value="2"/>
</dbReference>
<keyword evidence="4 11" id="KW-0245">EGF-like domain</keyword>
<dbReference type="Pfam" id="PF00051">
    <property type="entry name" value="Kringle"/>
    <property type="match status" value="1"/>
</dbReference>
<dbReference type="PROSITE" id="PS01186">
    <property type="entry name" value="EGF_2"/>
    <property type="match status" value="1"/>
</dbReference>
<dbReference type="InterPro" id="IPR013806">
    <property type="entry name" value="Kringle-like"/>
</dbReference>
<dbReference type="CDD" id="cd00054">
    <property type="entry name" value="EGF_CA"/>
    <property type="match status" value="2"/>
</dbReference>
<feature type="disulfide bond" evidence="11">
    <location>
        <begin position="743"/>
        <end position="752"/>
    </location>
</feature>
<gene>
    <name evidence="18" type="primary">LOC109469969</name>
</gene>
<dbReference type="SUPFAM" id="SSF53300">
    <property type="entry name" value="vWA-like"/>
    <property type="match status" value="2"/>
</dbReference>
<dbReference type="PROSITE" id="PS50234">
    <property type="entry name" value="VWFA"/>
    <property type="match status" value="2"/>
</dbReference>
<dbReference type="InterPro" id="IPR000001">
    <property type="entry name" value="Kringle"/>
</dbReference>
<dbReference type="Gene3D" id="3.40.50.410">
    <property type="entry name" value="von Willebrand factor, type A domain"/>
    <property type="match status" value="2"/>
</dbReference>
<dbReference type="Pfam" id="PF08742">
    <property type="entry name" value="C8"/>
    <property type="match status" value="1"/>
</dbReference>
<dbReference type="Pfam" id="PF00008">
    <property type="entry name" value="EGF"/>
    <property type="match status" value="3"/>
</dbReference>
<dbReference type="AlphaFoldDB" id="A0A6P4YZQ1"/>
<evidence type="ECO:0000256" key="9">
    <source>
        <dbReference type="ARBA" id="ARBA00023157"/>
    </source>
</evidence>
<feature type="disulfide bond" evidence="11">
    <location>
        <begin position="973"/>
        <end position="982"/>
    </location>
</feature>
<keyword evidence="17" id="KW-1185">Reference proteome</keyword>
<accession>A0A6P4YZQ1</accession>
<feature type="domain" description="EGF-like" evidence="13">
    <location>
        <begin position="946"/>
        <end position="983"/>
    </location>
</feature>
<dbReference type="FunFam" id="2.10.25.10:FF:000173">
    <property type="entry name" value="Neurogenic locus notch protein 2"/>
    <property type="match status" value="1"/>
</dbReference>
<feature type="domain" description="VWFA" evidence="15">
    <location>
        <begin position="19"/>
        <end position="190"/>
    </location>
</feature>
<reference evidence="18" key="1">
    <citation type="submission" date="2025-08" db="UniProtKB">
        <authorList>
            <consortium name="RefSeq"/>
        </authorList>
    </citation>
    <scope>IDENTIFICATION</scope>
    <source>
        <tissue evidence="18">Gonad</tissue>
    </source>
</reference>
<keyword evidence="3" id="KW-0964">Secreted</keyword>
<dbReference type="InterPro" id="IPR000152">
    <property type="entry name" value="EGF-type_Asp/Asn_hydroxyl_site"/>
</dbReference>
<evidence type="ECO:0000259" key="13">
    <source>
        <dbReference type="PROSITE" id="PS50026"/>
    </source>
</evidence>
<dbReference type="GO" id="GO:0005576">
    <property type="term" value="C:extracellular region"/>
    <property type="evidence" value="ECO:0007669"/>
    <property type="project" value="UniProtKB-SubCell"/>
</dbReference>
<dbReference type="PROSITE" id="PS00010">
    <property type="entry name" value="ASX_HYDROXYL"/>
    <property type="match status" value="1"/>
</dbReference>
<dbReference type="GO" id="GO:0005509">
    <property type="term" value="F:calcium ion binding"/>
    <property type="evidence" value="ECO:0007669"/>
    <property type="project" value="InterPro"/>
</dbReference>
<keyword evidence="6" id="KW-0732">Signal</keyword>
<evidence type="ECO:0000256" key="10">
    <source>
        <dbReference type="ARBA" id="ARBA00023180"/>
    </source>
</evidence>
<sequence>MSLVSPFYPLKACRDTNVDLVLLLDGSGSVTESNFQRIKDFAKDLLQEFNINSENGTRVGAVQYSSVTREEFKLNRYNTSAEVMNAIDGISYMRGGTYTGAALRYLSDYSFTATAGDRADRANIVVLVTDGRSYDSVVTPSATLRNKRVQLYAVGVGGAEYASLKTIAGDPEYAYQVGSFANITSLTSAVQEDLCGNKSCLEQPCHNGGTCESQGQAFYCRCPSGFTGEYCEICNSLSADMAQCSLYGDPHYRTFDGKSSDFLGTCTYTFVRHKTTKGNPLFNVAVDTEYERGGTKTSYARAVHVDVYGYRVSLLNGTSVTVNNLPVTLPTQLGPSAQVLVEYLGSSVVVRTVFGLQVGYDGKHEVWVRLAKCFKSKVEGLCGNFNDDSNDDDMTSSGTQAANTAALLTSWKVATNESCTVGGAANPTACSFLNFAVAVVAFSCSTLTSSPAFTTCHSTLAFNDYYQNCVDDVCTADTGSSTELCNNFEAYARQCGRENVTLSGWRAAITSAVDCSVTCPSEKNLTYSSCVKECEPSCLLPRGPPGCDNTVCLSDGCVCENGLLRSGDSCVPPEKCGCSQDGEYHMVDTNWGTQDQVQCGCSSNNGVRCYNVVCAPNFYWAQGESTYECLCQPGRQEQCKAQAECYTKNGTYYSGKMSTTISGRTCQGWDTQLPHKHSISRLTHNYCRNPGGTRDRPWCYTIDPSVRWEYCSVPQCGKLYCEPNPCKNNGTCQEFGSAYTCQCPAGYEGDNCEKLSACVRTSAGLDLVFLFDGSSSVTSANFKVMKDFVKDVVKTFVIQPDTTHIAVVQYSNVARTEFNLNTYSKTADVVDAIGRIHYMKGGTNTAAALTYVGQSVFTRSMGDRPRNPNVLVVITDGKSNDNVADATRALRLRGVYVYAIGVGHDVDRSTLQAITVGRSNKTVMMTVSFDRLPELTARLQKSLCEGENECEPTNPCMNSATCRDGEYSYSCSCPPGYTGNRCQTCTSSKTPATCIAWGDPHYLTFDGGHLDFMGTCRYTLTRDAATNGTLFNVEVENESRGVAVVSYTKAVHVSLYGRNISLQKGGSVLVDGLAYTPPLSLPIMPLTPTMPTGVEVVNNGALTVVKSDFGLVVSYDGSHEVRVTLPVCYMNKTEGICGNYNGRPGDDLLTPAGTTASTSTALGNSWQVTSSNNRYDALKLNCWTLR</sequence>
<dbReference type="Gene3D" id="2.40.20.10">
    <property type="entry name" value="Plasminogen Kringle 4"/>
    <property type="match status" value="1"/>
</dbReference>
<feature type="domain" description="Kringle" evidence="14">
    <location>
        <begin position="644"/>
        <end position="716"/>
    </location>
</feature>
<dbReference type="Proteomes" id="UP000515135">
    <property type="component" value="Unplaced"/>
</dbReference>
<dbReference type="CDD" id="cd19941">
    <property type="entry name" value="TIL"/>
    <property type="match status" value="1"/>
</dbReference>
<dbReference type="GeneID" id="109469969"/>
<dbReference type="Pfam" id="PF00094">
    <property type="entry name" value="VWD"/>
    <property type="match status" value="2"/>
</dbReference>
<dbReference type="RefSeq" id="XP_019624292.1">
    <property type="nucleotide sequence ID" value="XM_019768733.1"/>
</dbReference>
<keyword evidence="10" id="KW-0325">Glycoprotein</keyword>
<dbReference type="InterPro" id="IPR001881">
    <property type="entry name" value="EGF-like_Ca-bd_dom"/>
</dbReference>
<dbReference type="InterPro" id="IPR000742">
    <property type="entry name" value="EGF"/>
</dbReference>
<evidence type="ECO:0000259" key="14">
    <source>
        <dbReference type="PROSITE" id="PS50070"/>
    </source>
</evidence>
<evidence type="ECO:0000313" key="17">
    <source>
        <dbReference type="Proteomes" id="UP000515135"/>
    </source>
</evidence>
<feature type="domain" description="EGF-like" evidence="13">
    <location>
        <begin position="196"/>
        <end position="232"/>
    </location>
</feature>
<evidence type="ECO:0000259" key="16">
    <source>
        <dbReference type="PROSITE" id="PS51233"/>
    </source>
</evidence>
<dbReference type="KEGG" id="bbel:109469969"/>
<organism evidence="17 18">
    <name type="scientific">Branchiostoma belcheri</name>
    <name type="common">Amphioxus</name>
    <dbReference type="NCBI Taxonomy" id="7741"/>
    <lineage>
        <taxon>Eukaryota</taxon>
        <taxon>Metazoa</taxon>
        <taxon>Chordata</taxon>
        <taxon>Cephalochordata</taxon>
        <taxon>Leptocardii</taxon>
        <taxon>Amphioxiformes</taxon>
        <taxon>Branchiostomatidae</taxon>
        <taxon>Branchiostoma</taxon>
    </lineage>
</organism>
<dbReference type="SUPFAM" id="SSF57440">
    <property type="entry name" value="Kringle-like"/>
    <property type="match status" value="1"/>
</dbReference>
<dbReference type="SMART" id="SM00179">
    <property type="entry name" value="EGF_CA"/>
    <property type="match status" value="3"/>
</dbReference>
<dbReference type="Gene3D" id="2.10.25.10">
    <property type="entry name" value="Laminin"/>
    <property type="match status" value="4"/>
</dbReference>
<dbReference type="InterPro" id="IPR036465">
    <property type="entry name" value="vWFA_dom_sf"/>
</dbReference>
<name>A0A6P4YZQ1_BRABE</name>
<dbReference type="FunFam" id="3.40.50.410:FF:000004">
    <property type="entry name" value="collagen alpha-6(VI) chain"/>
    <property type="match status" value="2"/>
</dbReference>
<dbReference type="CDD" id="cd01472">
    <property type="entry name" value="vWA_collagen"/>
    <property type="match status" value="1"/>
</dbReference>
<feature type="domain" description="VWFD" evidence="16">
    <location>
        <begin position="992"/>
        <end position="1174"/>
    </location>
</feature>
<dbReference type="PANTHER" id="PTHR46160">
    <property type="entry name" value="ALPHA-TECTORIN-RELATED"/>
    <property type="match status" value="1"/>
</dbReference>
<dbReference type="SMART" id="SM00216">
    <property type="entry name" value="VWD"/>
    <property type="match status" value="2"/>
</dbReference>
<dbReference type="PROSITE" id="PS00022">
    <property type="entry name" value="EGF_1"/>
    <property type="match status" value="3"/>
</dbReference>
<dbReference type="PANTHER" id="PTHR46160:SF8">
    <property type="entry name" value="VWFD DOMAIN-CONTAINING PROTEIN"/>
    <property type="match status" value="1"/>
</dbReference>
<dbReference type="InterPro" id="IPR018056">
    <property type="entry name" value="Kringle_CS"/>
</dbReference>
<dbReference type="InterPro" id="IPR002035">
    <property type="entry name" value="VWF_A"/>
</dbReference>
<dbReference type="PRINTS" id="PR00453">
    <property type="entry name" value="VWFADOMAIN"/>
</dbReference>